<evidence type="ECO:0000313" key="1">
    <source>
        <dbReference type="EMBL" id="SVB66337.1"/>
    </source>
</evidence>
<evidence type="ECO:0008006" key="2">
    <source>
        <dbReference type="Google" id="ProtNLM"/>
    </source>
</evidence>
<accession>A0A382FVU5</accession>
<feature type="non-terminal residue" evidence="1">
    <location>
        <position position="83"/>
    </location>
</feature>
<dbReference type="AlphaFoldDB" id="A0A382FVU5"/>
<reference evidence="1" key="1">
    <citation type="submission" date="2018-05" db="EMBL/GenBank/DDBJ databases">
        <authorList>
            <person name="Lanie J.A."/>
            <person name="Ng W.-L."/>
            <person name="Kazmierczak K.M."/>
            <person name="Andrzejewski T.M."/>
            <person name="Davidsen T.M."/>
            <person name="Wayne K.J."/>
            <person name="Tettelin H."/>
            <person name="Glass J.I."/>
            <person name="Rusch D."/>
            <person name="Podicherti R."/>
            <person name="Tsui H.-C.T."/>
            <person name="Winkler M.E."/>
        </authorList>
    </citation>
    <scope>NUCLEOTIDE SEQUENCE</scope>
</reference>
<proteinExistence type="predicted"/>
<sequence length="83" mass="9928">MKKWKQWVLDARQVEDPDPPSTEYMAECFLKISENLAWKPNFINYTFRDDLVSDGIENCLLYAHNFDPEKSHNPFSYFTQIIH</sequence>
<name>A0A382FVU5_9ZZZZ</name>
<dbReference type="EMBL" id="UINC01051777">
    <property type="protein sequence ID" value="SVB66337.1"/>
    <property type="molecule type" value="Genomic_DNA"/>
</dbReference>
<protein>
    <recommendedName>
        <fullName evidence="2">RNA polymerase sigma-70 region 2 domain-containing protein</fullName>
    </recommendedName>
</protein>
<gene>
    <name evidence="1" type="ORF">METZ01_LOCUS219191</name>
</gene>
<organism evidence="1">
    <name type="scientific">marine metagenome</name>
    <dbReference type="NCBI Taxonomy" id="408172"/>
    <lineage>
        <taxon>unclassified sequences</taxon>
        <taxon>metagenomes</taxon>
        <taxon>ecological metagenomes</taxon>
    </lineage>
</organism>